<dbReference type="STRING" id="1122125.GCA_000423185_04665"/>
<dbReference type="EMBL" id="NHON01000009">
    <property type="protein sequence ID" value="OWJ67896.1"/>
    <property type="molecule type" value="Genomic_DNA"/>
</dbReference>
<protein>
    <recommendedName>
        <fullName evidence="3">DUF4241 domain-containing protein</fullName>
    </recommendedName>
</protein>
<comment type="caution">
    <text evidence="1">The sequence shown here is derived from an EMBL/GenBank/DDBJ whole genome shotgun (WGS) entry which is preliminary data.</text>
</comment>
<reference evidence="2" key="1">
    <citation type="submission" date="2017-05" db="EMBL/GenBank/DDBJ databases">
        <authorList>
            <person name="Macchi M."/>
            <person name="Festa S."/>
            <person name="Coppotelli B.M."/>
            <person name="Morelli I.S."/>
        </authorList>
    </citation>
    <scope>NUCLEOTIDE SEQUENCE [LARGE SCALE GENOMIC DNA]</scope>
    <source>
        <strain evidence="2">I</strain>
    </source>
</reference>
<name>A0A211ZRU3_9PROT</name>
<organism evidence="1 2">
    <name type="scientific">Inquilinus limosus</name>
    <dbReference type="NCBI Taxonomy" id="171674"/>
    <lineage>
        <taxon>Bacteria</taxon>
        <taxon>Pseudomonadati</taxon>
        <taxon>Pseudomonadota</taxon>
        <taxon>Alphaproteobacteria</taxon>
        <taxon>Rhodospirillales</taxon>
        <taxon>Rhodospirillaceae</taxon>
        <taxon>Inquilinus</taxon>
    </lineage>
</organism>
<evidence type="ECO:0000313" key="1">
    <source>
        <dbReference type="EMBL" id="OWJ67896.1"/>
    </source>
</evidence>
<keyword evidence="2" id="KW-1185">Reference proteome</keyword>
<dbReference type="Proteomes" id="UP000196655">
    <property type="component" value="Unassembled WGS sequence"/>
</dbReference>
<dbReference type="OrthoDB" id="9789980at2"/>
<accession>A0A211ZRU3</accession>
<dbReference type="InterPro" id="IPR025335">
    <property type="entry name" value="DUF4241"/>
</dbReference>
<dbReference type="Pfam" id="PF14025">
    <property type="entry name" value="DUF4241"/>
    <property type="match status" value="1"/>
</dbReference>
<evidence type="ECO:0000313" key="2">
    <source>
        <dbReference type="Proteomes" id="UP000196655"/>
    </source>
</evidence>
<proteinExistence type="predicted"/>
<dbReference type="AlphaFoldDB" id="A0A211ZRU3"/>
<sequence>MPRCGAGSRRRRSAASWWRRNGRTAIRRWSRHHDHAAVAGAGLMRLSSRSLAWSLLLLAIVWFPAGRARAAETSQPLSQSALFSQAFGSRFTVAASDGPIALSRLDIGLLGVPSGRIVACDPFVCDGIEAFTRRVPAGKFPVQLAMAEMPDDERVAFARILFADRPAVRWEMALRPGQMLAALKPGYIHGYGVDTGTGAFMDAVTHAPYMAATADEAATERLVAALNAAPVASRTWLLRPYGQANVAMFSSGWGDGFYASYFGLDETGRVVALVTDFGVVEWRAGK</sequence>
<evidence type="ECO:0008006" key="3">
    <source>
        <dbReference type="Google" id="ProtNLM"/>
    </source>
</evidence>
<gene>
    <name evidence="1" type="ORF">BWR60_06710</name>
</gene>